<dbReference type="Proteomes" id="UP000677812">
    <property type="component" value="Unassembled WGS sequence"/>
</dbReference>
<comment type="caution">
    <text evidence="1">The sequence shown here is derived from an EMBL/GenBank/DDBJ whole genome shotgun (WGS) entry which is preliminary data.</text>
</comment>
<evidence type="ECO:0000313" key="1">
    <source>
        <dbReference type="EMBL" id="MBR0560727.1"/>
    </source>
</evidence>
<organism evidence="1 2">
    <name type="scientific">Neokomagataea anthophila</name>
    <dbReference type="NCBI Taxonomy" id="2826925"/>
    <lineage>
        <taxon>Bacteria</taxon>
        <taxon>Pseudomonadati</taxon>
        <taxon>Pseudomonadota</taxon>
        <taxon>Alphaproteobacteria</taxon>
        <taxon>Acetobacterales</taxon>
        <taxon>Acetobacteraceae</taxon>
        <taxon>Neokomagataea</taxon>
    </lineage>
</organism>
<dbReference type="EMBL" id="JAGRQH010000017">
    <property type="protein sequence ID" value="MBR0560727.1"/>
    <property type="molecule type" value="Genomic_DNA"/>
</dbReference>
<proteinExistence type="predicted"/>
<gene>
    <name evidence="1" type="ORF">KB213_11780</name>
</gene>
<name>A0ABS5EA04_9PROT</name>
<protein>
    <submittedName>
        <fullName evidence="1">Uncharacterized protein</fullName>
    </submittedName>
</protein>
<keyword evidence="2" id="KW-1185">Reference proteome</keyword>
<accession>A0ABS5EA04</accession>
<evidence type="ECO:0000313" key="2">
    <source>
        <dbReference type="Proteomes" id="UP000677812"/>
    </source>
</evidence>
<sequence>MSAACTANAPNGAIYGIWTKSGLVIGGHVHWLWRAVDQDGYILDEILQ</sequence>
<reference evidence="1 2" key="1">
    <citation type="submission" date="2021-04" db="EMBL/GenBank/DDBJ databases">
        <title>The complete genome sequence of Neokomagataea sp. TBRC 2177.</title>
        <authorList>
            <person name="Charoenyingcharoen P."/>
            <person name="Yukphan P."/>
        </authorList>
    </citation>
    <scope>NUCLEOTIDE SEQUENCE [LARGE SCALE GENOMIC DNA]</scope>
    <source>
        <strain evidence="1 2">TBRC 2177</strain>
    </source>
</reference>